<dbReference type="EMBL" id="BLLF01000201">
    <property type="protein sequence ID" value="GFH08996.1"/>
    <property type="molecule type" value="Genomic_DNA"/>
</dbReference>
<evidence type="ECO:0000313" key="2">
    <source>
        <dbReference type="Proteomes" id="UP000485058"/>
    </source>
</evidence>
<organism evidence="1 2">
    <name type="scientific">Haematococcus lacustris</name>
    <name type="common">Green alga</name>
    <name type="synonym">Haematococcus pluvialis</name>
    <dbReference type="NCBI Taxonomy" id="44745"/>
    <lineage>
        <taxon>Eukaryota</taxon>
        <taxon>Viridiplantae</taxon>
        <taxon>Chlorophyta</taxon>
        <taxon>core chlorophytes</taxon>
        <taxon>Chlorophyceae</taxon>
        <taxon>CS clade</taxon>
        <taxon>Chlamydomonadales</taxon>
        <taxon>Haematococcaceae</taxon>
        <taxon>Haematococcus</taxon>
    </lineage>
</organism>
<dbReference type="AlphaFoldDB" id="A0A699YPX8"/>
<accession>A0A699YPX8</accession>
<proteinExistence type="predicted"/>
<keyword evidence="2" id="KW-1185">Reference proteome</keyword>
<dbReference type="Proteomes" id="UP000485058">
    <property type="component" value="Unassembled WGS sequence"/>
</dbReference>
<protein>
    <submittedName>
        <fullName evidence="1">Uncharacterized protein</fullName>
    </submittedName>
</protein>
<comment type="caution">
    <text evidence="1">The sequence shown here is derived from an EMBL/GenBank/DDBJ whole genome shotgun (WGS) entry which is preliminary data.</text>
</comment>
<sequence length="100" mass="10528">MAPGHVPCLVPPTIHCPQAGGWLGRVYLKEFGTSGVDRFVSLGSPHQAPPTVGRMRLGLSTPGVTVLRALPLPYHAVQALPVNSPGATRLGLVMQCRLPT</sequence>
<evidence type="ECO:0000313" key="1">
    <source>
        <dbReference type="EMBL" id="GFH08996.1"/>
    </source>
</evidence>
<name>A0A699YPX8_HAELA</name>
<gene>
    <name evidence="1" type="ORF">HaLaN_04052</name>
</gene>
<reference evidence="1 2" key="1">
    <citation type="submission" date="2020-02" db="EMBL/GenBank/DDBJ databases">
        <title>Draft genome sequence of Haematococcus lacustris strain NIES-144.</title>
        <authorList>
            <person name="Morimoto D."/>
            <person name="Nakagawa S."/>
            <person name="Yoshida T."/>
            <person name="Sawayama S."/>
        </authorList>
    </citation>
    <scope>NUCLEOTIDE SEQUENCE [LARGE SCALE GENOMIC DNA]</scope>
    <source>
        <strain evidence="1 2">NIES-144</strain>
    </source>
</reference>